<dbReference type="EMBL" id="FJUX01000069">
    <property type="protein sequence ID" value="CZT04553.1"/>
    <property type="molecule type" value="Genomic_DNA"/>
</dbReference>
<feature type="domain" description="Thioredoxin" evidence="2">
    <location>
        <begin position="22"/>
        <end position="92"/>
    </location>
</feature>
<dbReference type="PANTHER" id="PTHR12452">
    <property type="entry name" value="42-9-9 PROTEIN-RELATED"/>
    <property type="match status" value="1"/>
</dbReference>
<proteinExistence type="inferred from homology"/>
<dbReference type="InterPro" id="IPR045108">
    <property type="entry name" value="TXNDC17-like"/>
</dbReference>
<protein>
    <recommendedName>
        <fullName evidence="2">Thioredoxin domain-containing protein</fullName>
    </recommendedName>
</protein>
<dbReference type="PANTHER" id="PTHR12452:SF0">
    <property type="entry name" value="THIOREDOXIN DOMAIN-CONTAINING PROTEIN 17"/>
    <property type="match status" value="1"/>
</dbReference>
<gene>
    <name evidence="3" type="ORF">RAG0_10974</name>
</gene>
<evidence type="ECO:0000313" key="4">
    <source>
        <dbReference type="Proteomes" id="UP000178912"/>
    </source>
</evidence>
<dbReference type="SUPFAM" id="SSF52833">
    <property type="entry name" value="Thioredoxin-like"/>
    <property type="match status" value="1"/>
</dbReference>
<accession>A0A1E1L228</accession>
<comment type="similarity">
    <text evidence="1">Belongs to the thioredoxin family.</text>
</comment>
<keyword evidence="4" id="KW-1185">Reference proteome</keyword>
<dbReference type="Pfam" id="PF06110">
    <property type="entry name" value="TXD17-like_Trx"/>
    <property type="match status" value="1"/>
</dbReference>
<organism evidence="3 4">
    <name type="scientific">Rhynchosporium agropyri</name>
    <dbReference type="NCBI Taxonomy" id="914238"/>
    <lineage>
        <taxon>Eukaryota</taxon>
        <taxon>Fungi</taxon>
        <taxon>Dikarya</taxon>
        <taxon>Ascomycota</taxon>
        <taxon>Pezizomycotina</taxon>
        <taxon>Leotiomycetes</taxon>
        <taxon>Helotiales</taxon>
        <taxon>Ploettnerulaceae</taxon>
        <taxon>Rhynchosporium</taxon>
    </lineage>
</organism>
<dbReference type="GO" id="GO:0047134">
    <property type="term" value="F:protein-disulfide reductase [NAD(P)H] activity"/>
    <property type="evidence" value="ECO:0007669"/>
    <property type="project" value="InterPro"/>
</dbReference>
<dbReference type="Proteomes" id="UP000178912">
    <property type="component" value="Unassembled WGS sequence"/>
</dbReference>
<dbReference type="Gene3D" id="3.40.30.10">
    <property type="entry name" value="Glutaredoxin"/>
    <property type="match status" value="1"/>
</dbReference>
<sequence>MPLLGRIIAPASVRELNVSGPGRPLFVTFISSNHPETGKSWCPDVRTALPLLNAAFASREAPEMVWKAQNAFRTDWNLHNVPTLVKFERVDGEVKETARLREEGIKDKQSLDHFVKS</sequence>
<dbReference type="InterPro" id="IPR036249">
    <property type="entry name" value="Thioredoxin-like_sf"/>
</dbReference>
<name>A0A1E1L228_9HELO</name>
<evidence type="ECO:0000313" key="3">
    <source>
        <dbReference type="EMBL" id="CZT04553.1"/>
    </source>
</evidence>
<evidence type="ECO:0000256" key="1">
    <source>
        <dbReference type="ARBA" id="ARBA00008987"/>
    </source>
</evidence>
<dbReference type="OrthoDB" id="78947at2759"/>
<dbReference type="GO" id="GO:0005829">
    <property type="term" value="C:cytosol"/>
    <property type="evidence" value="ECO:0007669"/>
    <property type="project" value="TreeGrafter"/>
</dbReference>
<evidence type="ECO:0000259" key="2">
    <source>
        <dbReference type="Pfam" id="PF06110"/>
    </source>
</evidence>
<dbReference type="InterPro" id="IPR010357">
    <property type="entry name" value="TXNDC17_dom"/>
</dbReference>
<dbReference type="AlphaFoldDB" id="A0A1E1L228"/>
<reference evidence="4" key="1">
    <citation type="submission" date="2016-03" db="EMBL/GenBank/DDBJ databases">
        <authorList>
            <person name="Guldener U."/>
        </authorList>
    </citation>
    <scope>NUCLEOTIDE SEQUENCE [LARGE SCALE GENOMIC DNA]</scope>
    <source>
        <strain evidence="4">04CH-RAC-A.6.1</strain>
    </source>
</reference>